<dbReference type="NCBIfam" id="TIGR03142">
    <property type="entry name" value="cytochro_ccmI"/>
    <property type="match status" value="1"/>
</dbReference>
<keyword evidence="7" id="KW-0472">Membrane</keyword>
<dbReference type="Pfam" id="PF23892">
    <property type="entry name" value="Ig_CycH"/>
    <property type="match status" value="1"/>
</dbReference>
<feature type="domain" description="Cytochrome c-type biogenesis protein H TPR" evidence="9">
    <location>
        <begin position="146"/>
        <end position="271"/>
    </location>
</feature>
<dbReference type="OrthoDB" id="9776053at2"/>
<keyword evidence="7" id="KW-1133">Transmembrane helix</keyword>
<dbReference type="Proteomes" id="UP000253769">
    <property type="component" value="Unassembled WGS sequence"/>
</dbReference>
<feature type="coiled-coil region" evidence="6">
    <location>
        <begin position="37"/>
        <end position="64"/>
    </location>
</feature>
<dbReference type="PANTHER" id="PTHR47870:SF4">
    <property type="entry name" value="CYTOCHROME C-TYPE BIOGENESIS PROTEIN CYCH"/>
    <property type="match status" value="1"/>
</dbReference>
<gene>
    <name evidence="10" type="primary">ccmI</name>
    <name evidence="10" type="ORF">DV711_18085</name>
</gene>
<comment type="subcellular location">
    <subcellularLocation>
        <location evidence="1">Cell envelope</location>
    </subcellularLocation>
</comment>
<feature type="transmembrane region" description="Helical" evidence="7">
    <location>
        <begin position="100"/>
        <end position="119"/>
    </location>
</feature>
<keyword evidence="2" id="KW-0677">Repeat</keyword>
<keyword evidence="4 5" id="KW-0802">TPR repeat</keyword>
<sequence>MMTLFWSMMAVLIVLTLVFIWWPWLRKADPQQQLSAVDRNQLNIEIFKQRLTELEKELAQGNLDQTAFDELKLELEQNLLQEVDEPEAQQQSAAASRGPIWLPVGLSVLVPVLSIVMYLKWGASDKLAIPAAPVVQQGEEQQGHDPQSLEEQVEMLRERMQASPDNPEGWFILARTYMTLENYKEAAWAYGRLTDLIGEQAEILSQQAQALYFVNDHRVTDEVQQLLDKALELNPEDPGALGLQGIAAYTQGDFIAAIEYWTQLIETDPESPSRNGVVDMIEQAKANLAQQGVVYEPKIPAAPSAAPSETDPAMAALIPVRVELAPELANGLAADTTVFVFAQPVDGPKMPLAAARLKLSDLPAELILDDSMAMTPMAKLSAHQQVQLRASVSRSGDVNLQPGDLRGQVTPVAVSGHQQPVTVLIDQVVQ</sequence>
<evidence type="ECO:0000256" key="2">
    <source>
        <dbReference type="ARBA" id="ARBA00022737"/>
    </source>
</evidence>
<name>A0A369WEZ5_9GAMM</name>
<dbReference type="GO" id="GO:0005886">
    <property type="term" value="C:plasma membrane"/>
    <property type="evidence" value="ECO:0007669"/>
    <property type="project" value="TreeGrafter"/>
</dbReference>
<dbReference type="GO" id="GO:0030313">
    <property type="term" value="C:cell envelope"/>
    <property type="evidence" value="ECO:0007669"/>
    <property type="project" value="UniProtKB-SubCell"/>
</dbReference>
<dbReference type="InterPro" id="IPR011990">
    <property type="entry name" value="TPR-like_helical_dom_sf"/>
</dbReference>
<evidence type="ECO:0000256" key="7">
    <source>
        <dbReference type="SAM" id="Phobius"/>
    </source>
</evidence>
<organism evidence="10 11">
    <name type="scientific">Motiliproteus coralliicola</name>
    <dbReference type="NCBI Taxonomy" id="2283196"/>
    <lineage>
        <taxon>Bacteria</taxon>
        <taxon>Pseudomonadati</taxon>
        <taxon>Pseudomonadota</taxon>
        <taxon>Gammaproteobacteria</taxon>
        <taxon>Oceanospirillales</taxon>
        <taxon>Oceanospirillaceae</taxon>
        <taxon>Motiliproteus</taxon>
    </lineage>
</organism>
<dbReference type="InterPro" id="IPR019734">
    <property type="entry name" value="TPR_rpt"/>
</dbReference>
<dbReference type="PANTHER" id="PTHR47870">
    <property type="entry name" value="CYTOCHROME C-TYPE BIOGENESIS PROTEIN CCMH"/>
    <property type="match status" value="1"/>
</dbReference>
<evidence type="ECO:0000256" key="4">
    <source>
        <dbReference type="ARBA" id="ARBA00022803"/>
    </source>
</evidence>
<dbReference type="PROSITE" id="PS50005">
    <property type="entry name" value="TPR"/>
    <property type="match status" value="1"/>
</dbReference>
<dbReference type="InterPro" id="IPR056413">
    <property type="entry name" value="TPR_CcmH_CycH"/>
</dbReference>
<dbReference type="InterPro" id="IPR017560">
    <property type="entry name" value="Cyt_c_biogenesis_CcmI"/>
</dbReference>
<dbReference type="SUPFAM" id="SSF48452">
    <property type="entry name" value="TPR-like"/>
    <property type="match status" value="1"/>
</dbReference>
<keyword evidence="7" id="KW-0812">Transmembrane</keyword>
<keyword evidence="11" id="KW-1185">Reference proteome</keyword>
<proteinExistence type="predicted"/>
<dbReference type="Pfam" id="PF23914">
    <property type="entry name" value="TPR_CcmH_CycH"/>
    <property type="match status" value="1"/>
</dbReference>
<feature type="repeat" description="TPR" evidence="5">
    <location>
        <begin position="238"/>
        <end position="271"/>
    </location>
</feature>
<evidence type="ECO:0000256" key="5">
    <source>
        <dbReference type="PROSITE-ProRule" id="PRU00339"/>
    </source>
</evidence>
<evidence type="ECO:0000313" key="11">
    <source>
        <dbReference type="Proteomes" id="UP000253769"/>
    </source>
</evidence>
<evidence type="ECO:0000313" key="10">
    <source>
        <dbReference type="EMBL" id="RDE18035.1"/>
    </source>
</evidence>
<dbReference type="RefSeq" id="WP_114697154.1">
    <property type="nucleotide sequence ID" value="NZ_QQOH01000006.1"/>
</dbReference>
<evidence type="ECO:0000256" key="1">
    <source>
        <dbReference type="ARBA" id="ARBA00004196"/>
    </source>
</evidence>
<dbReference type="InterPro" id="IPR051263">
    <property type="entry name" value="C-type_cytochrome_biogenesis"/>
</dbReference>
<dbReference type="SMART" id="SM00028">
    <property type="entry name" value="TPR"/>
    <property type="match status" value="3"/>
</dbReference>
<feature type="domain" description="Cytochrome c-type biogenesis protein H Ig-like" evidence="8">
    <location>
        <begin position="318"/>
        <end position="426"/>
    </location>
</feature>
<evidence type="ECO:0000259" key="8">
    <source>
        <dbReference type="Pfam" id="PF23892"/>
    </source>
</evidence>
<reference evidence="10 11" key="1">
    <citation type="submission" date="2018-07" db="EMBL/GenBank/DDBJ databases">
        <title>Motiliproteus coralliicola sp. nov., a bacterium isolated from Coral.</title>
        <authorList>
            <person name="Wang G."/>
        </authorList>
    </citation>
    <scope>NUCLEOTIDE SEQUENCE [LARGE SCALE GENOMIC DNA]</scope>
    <source>
        <strain evidence="10 11">C34</strain>
    </source>
</reference>
<dbReference type="Gene3D" id="1.25.40.10">
    <property type="entry name" value="Tetratricopeptide repeat domain"/>
    <property type="match status" value="1"/>
</dbReference>
<evidence type="ECO:0000256" key="3">
    <source>
        <dbReference type="ARBA" id="ARBA00022748"/>
    </source>
</evidence>
<dbReference type="EMBL" id="QQOH01000006">
    <property type="protein sequence ID" value="RDE18035.1"/>
    <property type="molecule type" value="Genomic_DNA"/>
</dbReference>
<keyword evidence="6" id="KW-0175">Coiled coil</keyword>
<dbReference type="GO" id="GO:0017004">
    <property type="term" value="P:cytochrome complex assembly"/>
    <property type="evidence" value="ECO:0007669"/>
    <property type="project" value="UniProtKB-KW"/>
</dbReference>
<dbReference type="AlphaFoldDB" id="A0A369WEZ5"/>
<comment type="caution">
    <text evidence="10">The sequence shown here is derived from an EMBL/GenBank/DDBJ whole genome shotgun (WGS) entry which is preliminary data.</text>
</comment>
<dbReference type="InterPro" id="IPR056412">
    <property type="entry name" value="Ig_CycH"/>
</dbReference>
<evidence type="ECO:0000259" key="9">
    <source>
        <dbReference type="Pfam" id="PF23914"/>
    </source>
</evidence>
<keyword evidence="3" id="KW-0201">Cytochrome c-type biogenesis</keyword>
<accession>A0A369WEZ5</accession>
<evidence type="ECO:0000256" key="6">
    <source>
        <dbReference type="SAM" id="Coils"/>
    </source>
</evidence>
<protein>
    <submittedName>
        <fullName evidence="10">C-type cytochrome biogenesis protein CcmI</fullName>
    </submittedName>
</protein>